<feature type="transmembrane region" description="Helical" evidence="1">
    <location>
        <begin position="90"/>
        <end position="114"/>
    </location>
</feature>
<accession>E6MFZ8</accession>
<reference evidence="2 3" key="1">
    <citation type="submission" date="2010-12" db="EMBL/GenBank/DDBJ databases">
        <authorList>
            <person name="Muzny D."/>
            <person name="Qin X."/>
            <person name="Deng J."/>
            <person name="Jiang H."/>
            <person name="Liu Y."/>
            <person name="Qu J."/>
            <person name="Song X.-Z."/>
            <person name="Zhang L."/>
            <person name="Thornton R."/>
            <person name="Coyle M."/>
            <person name="Francisco L."/>
            <person name="Jackson L."/>
            <person name="Javaid M."/>
            <person name="Korchina V."/>
            <person name="Kovar C."/>
            <person name="Mata R."/>
            <person name="Mathew T."/>
            <person name="Ngo R."/>
            <person name="Nguyen L."/>
            <person name="Nguyen N."/>
            <person name="Okwuonu G."/>
            <person name="Ongeri F."/>
            <person name="Pham C."/>
            <person name="Simmons D."/>
            <person name="Wilczek-Boney K."/>
            <person name="Hale W."/>
            <person name="Jakkamsetti A."/>
            <person name="Pham P."/>
            <person name="Ruth R."/>
            <person name="San Lucas F."/>
            <person name="Warren J."/>
            <person name="Zhang J."/>
            <person name="Zhao Z."/>
            <person name="Zhou C."/>
            <person name="Zhu D."/>
            <person name="Lee S."/>
            <person name="Bess C."/>
            <person name="Blankenburg K."/>
            <person name="Forbes L."/>
            <person name="Fu Q."/>
            <person name="Gubbala S."/>
            <person name="Hirani K."/>
            <person name="Jayaseelan J.C."/>
            <person name="Lara F."/>
            <person name="Munidasa M."/>
            <person name="Palculict T."/>
            <person name="Patil S."/>
            <person name="Pu L.-L."/>
            <person name="Saada N."/>
            <person name="Tang L."/>
            <person name="Weissenberger G."/>
            <person name="Zhu Y."/>
            <person name="Hemphill L."/>
            <person name="Shang Y."/>
            <person name="Youmans B."/>
            <person name="Ayvaz T."/>
            <person name="Ross M."/>
            <person name="Santibanez J."/>
            <person name="Aqrawi P."/>
            <person name="Gross S."/>
            <person name="Joshi V."/>
            <person name="Fowler G."/>
            <person name="Nazareth L."/>
            <person name="Reid J."/>
            <person name="Worley K."/>
            <person name="Petrosino J."/>
            <person name="Highlander S."/>
            <person name="Gibbs R."/>
        </authorList>
    </citation>
    <scope>NUCLEOTIDE SEQUENCE [LARGE SCALE GENOMIC DNA]</scope>
    <source>
        <strain evidence="2 3">ATCC 23263</strain>
    </source>
</reference>
<keyword evidence="1" id="KW-0472">Membrane</keyword>
<organism evidence="2 3">
    <name type="scientific">Pseudoramibacter alactolyticus ATCC 23263</name>
    <dbReference type="NCBI Taxonomy" id="887929"/>
    <lineage>
        <taxon>Bacteria</taxon>
        <taxon>Bacillati</taxon>
        <taxon>Bacillota</taxon>
        <taxon>Clostridia</taxon>
        <taxon>Eubacteriales</taxon>
        <taxon>Eubacteriaceae</taxon>
        <taxon>Pseudoramibacter</taxon>
    </lineage>
</organism>
<sequence length="165" mass="18898">MLLTIFLTLMFCILATAAMAVFLVMIPKFGATHFGAPSDIQEMVKEMPDQPRWKNILGTVLFILIAFCIIGLFIWGGWDAVRTDMNFWQTFLRFVIMLEVYKLYDIVFFDYFMLTKMHFIEKLYPSLKGAKGLDSFGFNAKSQISKIIIVPLISAAFAAICVYVF</sequence>
<feature type="transmembrane region" description="Helical" evidence="1">
    <location>
        <begin position="56"/>
        <end position="78"/>
    </location>
</feature>
<keyword evidence="1" id="KW-1133">Transmembrane helix</keyword>
<evidence type="ECO:0000313" key="3">
    <source>
        <dbReference type="Proteomes" id="UP000004754"/>
    </source>
</evidence>
<dbReference type="OrthoDB" id="363229at2"/>
<dbReference type="RefSeq" id="WP_006598355.1">
    <property type="nucleotide sequence ID" value="NZ_GL622359.1"/>
</dbReference>
<dbReference type="eggNOG" id="ENOG502Z955">
    <property type="taxonomic scope" value="Bacteria"/>
</dbReference>
<evidence type="ECO:0000256" key="1">
    <source>
        <dbReference type="SAM" id="Phobius"/>
    </source>
</evidence>
<proteinExistence type="predicted"/>
<dbReference type="HOGENOM" id="CLU_1609380_0_0_9"/>
<dbReference type="EMBL" id="AEQN01000016">
    <property type="protein sequence ID" value="EFV01538.1"/>
    <property type="molecule type" value="Genomic_DNA"/>
</dbReference>
<comment type="caution">
    <text evidence="2">The sequence shown here is derived from an EMBL/GenBank/DDBJ whole genome shotgun (WGS) entry which is preliminary data.</text>
</comment>
<name>E6MFZ8_9FIRM</name>
<keyword evidence="3" id="KW-1185">Reference proteome</keyword>
<feature type="transmembrane region" description="Helical" evidence="1">
    <location>
        <begin position="144"/>
        <end position="164"/>
    </location>
</feature>
<dbReference type="Proteomes" id="UP000004754">
    <property type="component" value="Unassembled WGS sequence"/>
</dbReference>
<dbReference type="AlphaFoldDB" id="E6MFZ8"/>
<dbReference type="STRING" id="887929.HMP0721_0931"/>
<evidence type="ECO:0000313" key="2">
    <source>
        <dbReference type="EMBL" id="EFV01538.1"/>
    </source>
</evidence>
<protein>
    <submittedName>
        <fullName evidence="2">Uncharacterized protein</fullName>
    </submittedName>
</protein>
<keyword evidence="1" id="KW-0812">Transmembrane</keyword>
<gene>
    <name evidence="2" type="ORF">HMP0721_0931</name>
</gene>